<dbReference type="InterPro" id="IPR001810">
    <property type="entry name" value="F-box_dom"/>
</dbReference>
<evidence type="ECO:0000256" key="1">
    <source>
        <dbReference type="SAM" id="MobiDB-lite"/>
    </source>
</evidence>
<dbReference type="InterPro" id="IPR005174">
    <property type="entry name" value="KIB1-4_b-propeller"/>
</dbReference>
<dbReference type="Pfam" id="PF00646">
    <property type="entry name" value="F-box"/>
    <property type="match status" value="1"/>
</dbReference>
<dbReference type="SUPFAM" id="SSF81383">
    <property type="entry name" value="F-box domain"/>
    <property type="match status" value="1"/>
</dbReference>
<comment type="caution">
    <text evidence="4">The sequence shown here is derived from an EMBL/GenBank/DDBJ whole genome shotgun (WGS) entry which is preliminary data.</text>
</comment>
<proteinExistence type="predicted"/>
<name>A0A3L6TDH9_PANMI</name>
<evidence type="ECO:0000259" key="2">
    <source>
        <dbReference type="Pfam" id="PF00646"/>
    </source>
</evidence>
<dbReference type="PANTHER" id="PTHR33165:SF87">
    <property type="entry name" value="DUF295 DOMAIN-CONTAINING PROTEIN"/>
    <property type="match status" value="1"/>
</dbReference>
<reference evidence="5" key="1">
    <citation type="journal article" date="2019" name="Nat. Commun.">
        <title>The genome of broomcorn millet.</title>
        <authorList>
            <person name="Zou C."/>
            <person name="Miki D."/>
            <person name="Li D."/>
            <person name="Tang Q."/>
            <person name="Xiao L."/>
            <person name="Rajput S."/>
            <person name="Deng P."/>
            <person name="Jia W."/>
            <person name="Huang R."/>
            <person name="Zhang M."/>
            <person name="Sun Y."/>
            <person name="Hu J."/>
            <person name="Fu X."/>
            <person name="Schnable P.S."/>
            <person name="Li F."/>
            <person name="Zhang H."/>
            <person name="Feng B."/>
            <person name="Zhu X."/>
            <person name="Liu R."/>
            <person name="Schnable J.C."/>
            <person name="Zhu J.-K."/>
            <person name="Zhang H."/>
        </authorList>
    </citation>
    <scope>NUCLEOTIDE SEQUENCE [LARGE SCALE GENOMIC DNA]</scope>
</reference>
<dbReference type="AlphaFoldDB" id="A0A3L6TDH9"/>
<dbReference type="Pfam" id="PF03478">
    <property type="entry name" value="Beta-prop_KIB1-4"/>
    <property type="match status" value="1"/>
</dbReference>
<dbReference type="PANTHER" id="PTHR33165">
    <property type="entry name" value="F-BOX DOMAIN CONTAINING PROTEIN-LIKE-RELATED"/>
    <property type="match status" value="1"/>
</dbReference>
<accession>A0A3L6TDH9</accession>
<feature type="region of interest" description="Disordered" evidence="1">
    <location>
        <begin position="1"/>
        <end position="46"/>
    </location>
</feature>
<feature type="domain" description="KIB1-4 beta-propeller" evidence="3">
    <location>
        <begin position="138"/>
        <end position="425"/>
    </location>
</feature>
<dbReference type="OrthoDB" id="672137at2759"/>
<protein>
    <submittedName>
        <fullName evidence="4">Uncharacterized protein</fullName>
    </submittedName>
</protein>
<dbReference type="InterPro" id="IPR036047">
    <property type="entry name" value="F-box-like_dom_sf"/>
</dbReference>
<keyword evidence="5" id="KW-1185">Reference proteome</keyword>
<gene>
    <name evidence="4" type="ORF">C2845_PM03G31660</name>
</gene>
<evidence type="ECO:0000259" key="3">
    <source>
        <dbReference type="Pfam" id="PF03478"/>
    </source>
</evidence>
<organism evidence="4 5">
    <name type="scientific">Panicum miliaceum</name>
    <name type="common">Proso millet</name>
    <name type="synonym">Broomcorn millet</name>
    <dbReference type="NCBI Taxonomy" id="4540"/>
    <lineage>
        <taxon>Eukaryota</taxon>
        <taxon>Viridiplantae</taxon>
        <taxon>Streptophyta</taxon>
        <taxon>Embryophyta</taxon>
        <taxon>Tracheophyta</taxon>
        <taxon>Spermatophyta</taxon>
        <taxon>Magnoliopsida</taxon>
        <taxon>Liliopsida</taxon>
        <taxon>Poales</taxon>
        <taxon>Poaceae</taxon>
        <taxon>PACMAD clade</taxon>
        <taxon>Panicoideae</taxon>
        <taxon>Panicodae</taxon>
        <taxon>Paniceae</taxon>
        <taxon>Panicinae</taxon>
        <taxon>Panicum</taxon>
        <taxon>Panicum sect. Panicum</taxon>
    </lineage>
</organism>
<dbReference type="Proteomes" id="UP000275267">
    <property type="component" value="Unassembled WGS sequence"/>
</dbReference>
<dbReference type="Gene3D" id="1.20.1280.50">
    <property type="match status" value="1"/>
</dbReference>
<dbReference type="EMBL" id="PQIB02000002">
    <property type="protein sequence ID" value="RLN36319.1"/>
    <property type="molecule type" value="Genomic_DNA"/>
</dbReference>
<evidence type="ECO:0000313" key="5">
    <source>
        <dbReference type="Proteomes" id="UP000275267"/>
    </source>
</evidence>
<sequence>MKGAAGLALEDIAPPPPPRRGLRPPRARAADEDTVAEPETCGSPRGLRIPAPDLRRDWANLPSELLEEIAGRLLTIDILEYLRFRSACKPWRKCTDDPSLLGSGLDPRFRPHNWIAVPHCASPSLRCLINIRTGARAEVDRPALSTHRCFGIVDGLLVLCDEATGCAVRLLNPLTGAVAYSPAITDVRDTRPTPSATVKALAASRRPLTKEEIRAIIMTTPKVQVPADPSVINGAAIDDSTSPPTLVLALRRQVRRIICAKPGDQHWVAVHFGEQQEPFFNADGEIVFHTLLSFRRHCYVATCRGDVMRVDLRKPRMVYLYREMALSSETSAYSYLVRSQDHRMLMVRHLSHIDLTQDCYQRSEIFTSQDGVHSCMEVLEVDVVGRRLIPLNGIGKYAAFIGQTYSIILPSDKFSELAPNAVYLNFFRQEWCHFGIYHFKDRRISLPREFTQGAHRNLSPCACHWELADYLIHDIERW</sequence>
<evidence type="ECO:0000313" key="4">
    <source>
        <dbReference type="EMBL" id="RLN36319.1"/>
    </source>
</evidence>
<feature type="domain" description="F-box" evidence="2">
    <location>
        <begin position="58"/>
        <end position="100"/>
    </location>
</feature>